<sequence length="72" mass="8127">MPKALGRKEQSNFNISPVHQREFVPSDTKLPVDLIFSLRQPDPKQFNTPLIKLVIAIPFGNIQKKKPSAKST</sequence>
<accession>A0A2K0W3I5</accession>
<dbReference type="Proteomes" id="UP000236664">
    <property type="component" value="Unassembled WGS sequence"/>
</dbReference>
<gene>
    <name evidence="1" type="ORF">FNYG_09848</name>
</gene>
<name>A0A2K0W3I5_GIBNY</name>
<evidence type="ECO:0000313" key="2">
    <source>
        <dbReference type="Proteomes" id="UP000236664"/>
    </source>
</evidence>
<protein>
    <submittedName>
        <fullName evidence="1">Uncharacterized protein</fullName>
    </submittedName>
</protein>
<keyword evidence="2" id="KW-1185">Reference proteome</keyword>
<evidence type="ECO:0000313" key="1">
    <source>
        <dbReference type="EMBL" id="PNP76832.1"/>
    </source>
</evidence>
<organism evidence="1 2">
    <name type="scientific">Gibberella nygamai</name>
    <name type="common">Bean root rot disease fungus</name>
    <name type="synonym">Fusarium nygamai</name>
    <dbReference type="NCBI Taxonomy" id="42673"/>
    <lineage>
        <taxon>Eukaryota</taxon>
        <taxon>Fungi</taxon>
        <taxon>Dikarya</taxon>
        <taxon>Ascomycota</taxon>
        <taxon>Pezizomycotina</taxon>
        <taxon>Sordariomycetes</taxon>
        <taxon>Hypocreomycetidae</taxon>
        <taxon>Hypocreales</taxon>
        <taxon>Nectriaceae</taxon>
        <taxon>Fusarium</taxon>
        <taxon>Fusarium fujikuroi species complex</taxon>
    </lineage>
</organism>
<dbReference type="EMBL" id="MTQA01000136">
    <property type="protein sequence ID" value="PNP76832.1"/>
    <property type="molecule type" value="Genomic_DNA"/>
</dbReference>
<dbReference type="AlphaFoldDB" id="A0A2K0W3I5"/>
<proteinExistence type="predicted"/>
<comment type="caution">
    <text evidence="1">The sequence shown here is derived from an EMBL/GenBank/DDBJ whole genome shotgun (WGS) entry which is preliminary data.</text>
</comment>
<dbReference type="OrthoDB" id="3029913at2759"/>
<reference evidence="1 2" key="1">
    <citation type="submission" date="2017-06" db="EMBL/GenBank/DDBJ databases">
        <title>Genome of Fusarium nygamai isolate CS10214.</title>
        <authorList>
            <person name="Gardiner D.M."/>
            <person name="Obanor F."/>
            <person name="Kazan K."/>
        </authorList>
    </citation>
    <scope>NUCLEOTIDE SEQUENCE [LARGE SCALE GENOMIC DNA]</scope>
    <source>
        <strain evidence="1 2">CS10214</strain>
    </source>
</reference>